<keyword evidence="1" id="KW-1133">Transmembrane helix</keyword>
<evidence type="ECO:0000313" key="3">
    <source>
        <dbReference type="Proteomes" id="UP001156666"/>
    </source>
</evidence>
<feature type="transmembrane region" description="Helical" evidence="1">
    <location>
        <begin position="74"/>
        <end position="96"/>
    </location>
</feature>
<sequence>MNNGIKLWDIVHYLGVILLFIAITIGLLFITKGNLAMSIGGGVLISAVFVGLVEWLKSLKTANEFQDKKRLKEYIVLLGAYGVAFLLTFPIVLHFLNVNIGARNEIKNALIDGGTYLKNMVSAYEVHVEDLGEQFDTEIKVALQRSPSDKKAFIKKYKLNGIKESSIDVFVNSMKTKLLSELASVRSVYDDQTLALKKAADSFNPLAVPSLYHDMQIKSAQLRDELTRLSKSTIRGNESPFVYMEKDNNLGDISDPRALFPLTDWLYTILAIGLLHFMLLSSYIFENRAANTLVDSQGGRETGFRM</sequence>
<protein>
    <submittedName>
        <fullName evidence="2">Uncharacterized protein</fullName>
    </submittedName>
</protein>
<keyword evidence="1" id="KW-0812">Transmembrane</keyword>
<comment type="caution">
    <text evidence="2">The sequence shown here is derived from an EMBL/GenBank/DDBJ whole genome shotgun (WGS) entry which is preliminary data.</text>
</comment>
<gene>
    <name evidence="2" type="ORF">GCM10007940_04970</name>
</gene>
<dbReference type="AlphaFoldDB" id="A0AA37WDE5"/>
<feature type="transmembrane region" description="Helical" evidence="1">
    <location>
        <begin position="35"/>
        <end position="53"/>
    </location>
</feature>
<reference evidence="2" key="1">
    <citation type="journal article" date="2014" name="Int. J. Syst. Evol. Microbiol.">
        <title>Complete genome sequence of Corynebacterium casei LMG S-19264T (=DSM 44701T), isolated from a smear-ripened cheese.</title>
        <authorList>
            <consortium name="US DOE Joint Genome Institute (JGI-PGF)"/>
            <person name="Walter F."/>
            <person name="Albersmeier A."/>
            <person name="Kalinowski J."/>
            <person name="Ruckert C."/>
        </authorList>
    </citation>
    <scope>NUCLEOTIDE SEQUENCE</scope>
    <source>
        <strain evidence="2">NBRC 108769</strain>
    </source>
</reference>
<feature type="transmembrane region" description="Helical" evidence="1">
    <location>
        <begin position="265"/>
        <end position="285"/>
    </location>
</feature>
<keyword evidence="3" id="KW-1185">Reference proteome</keyword>
<dbReference type="EMBL" id="BSOH01000001">
    <property type="protein sequence ID" value="GLR15882.1"/>
    <property type="molecule type" value="Genomic_DNA"/>
</dbReference>
<name>A0AA37WDE5_9BACT</name>
<organism evidence="2 3">
    <name type="scientific">Portibacter lacus</name>
    <dbReference type="NCBI Taxonomy" id="1099794"/>
    <lineage>
        <taxon>Bacteria</taxon>
        <taxon>Pseudomonadati</taxon>
        <taxon>Bacteroidota</taxon>
        <taxon>Saprospiria</taxon>
        <taxon>Saprospirales</taxon>
        <taxon>Haliscomenobacteraceae</taxon>
        <taxon>Portibacter</taxon>
    </lineage>
</organism>
<reference evidence="2" key="2">
    <citation type="submission" date="2023-01" db="EMBL/GenBank/DDBJ databases">
        <title>Draft genome sequence of Portibacter lacus strain NBRC 108769.</title>
        <authorList>
            <person name="Sun Q."/>
            <person name="Mori K."/>
        </authorList>
    </citation>
    <scope>NUCLEOTIDE SEQUENCE</scope>
    <source>
        <strain evidence="2">NBRC 108769</strain>
    </source>
</reference>
<keyword evidence="1" id="KW-0472">Membrane</keyword>
<evidence type="ECO:0000313" key="2">
    <source>
        <dbReference type="EMBL" id="GLR15882.1"/>
    </source>
</evidence>
<evidence type="ECO:0000256" key="1">
    <source>
        <dbReference type="SAM" id="Phobius"/>
    </source>
</evidence>
<feature type="transmembrane region" description="Helical" evidence="1">
    <location>
        <begin position="7"/>
        <end position="29"/>
    </location>
</feature>
<proteinExistence type="predicted"/>
<accession>A0AA37WDE5</accession>
<dbReference type="RefSeq" id="WP_235294539.1">
    <property type="nucleotide sequence ID" value="NZ_BSOH01000001.1"/>
</dbReference>
<dbReference type="Proteomes" id="UP001156666">
    <property type="component" value="Unassembled WGS sequence"/>
</dbReference>